<evidence type="ECO:0000256" key="3">
    <source>
        <dbReference type="SAM" id="Phobius"/>
    </source>
</evidence>
<dbReference type="EMBL" id="CP031310">
    <property type="protein sequence ID" value="QCC50450.1"/>
    <property type="molecule type" value="Genomic_DNA"/>
</dbReference>
<feature type="domain" description="J" evidence="4">
    <location>
        <begin position="149"/>
        <end position="201"/>
    </location>
</feature>
<dbReference type="InterPro" id="IPR001623">
    <property type="entry name" value="DnaJ_domain"/>
</dbReference>
<feature type="transmembrane region" description="Helical" evidence="3">
    <location>
        <begin position="30"/>
        <end position="47"/>
    </location>
</feature>
<feature type="compositionally biased region" description="Basic and acidic residues" evidence="2">
    <location>
        <begin position="124"/>
        <end position="136"/>
    </location>
</feature>
<name>A0A4D6H9I0_9EURY</name>
<dbReference type="PROSITE" id="PS50076">
    <property type="entry name" value="DNAJ_2"/>
    <property type="match status" value="1"/>
</dbReference>
<feature type="region of interest" description="Disordered" evidence="2">
    <location>
        <begin position="65"/>
        <end position="164"/>
    </location>
</feature>
<organism evidence="5 6">
    <name type="scientific">Halapricum salinum</name>
    <dbReference type="NCBI Taxonomy" id="1457250"/>
    <lineage>
        <taxon>Archaea</taxon>
        <taxon>Methanobacteriati</taxon>
        <taxon>Methanobacteriota</taxon>
        <taxon>Stenosarchaea group</taxon>
        <taxon>Halobacteria</taxon>
        <taxon>Halobacteriales</taxon>
        <taxon>Haloarculaceae</taxon>
        <taxon>Halapricum</taxon>
    </lineage>
</organism>
<accession>A0A4D6H9I0</accession>
<gene>
    <name evidence="5" type="ORF">DV733_04000</name>
</gene>
<feature type="transmembrane region" description="Helical" evidence="3">
    <location>
        <begin position="7"/>
        <end position="24"/>
    </location>
</feature>
<dbReference type="SUPFAM" id="SSF46565">
    <property type="entry name" value="Chaperone J-domain"/>
    <property type="match status" value="1"/>
</dbReference>
<dbReference type="PRINTS" id="PR00625">
    <property type="entry name" value="JDOMAIN"/>
</dbReference>
<dbReference type="Gene3D" id="1.10.287.110">
    <property type="entry name" value="DnaJ domain"/>
    <property type="match status" value="1"/>
</dbReference>
<dbReference type="GO" id="GO:0051082">
    <property type="term" value="F:unfolded protein binding"/>
    <property type="evidence" value="ECO:0007669"/>
    <property type="project" value="TreeGrafter"/>
</dbReference>
<dbReference type="PANTHER" id="PTHR43096:SF52">
    <property type="entry name" value="DNAJ HOMOLOG 1, MITOCHONDRIAL-RELATED"/>
    <property type="match status" value="1"/>
</dbReference>
<evidence type="ECO:0000313" key="5">
    <source>
        <dbReference type="EMBL" id="QCC50450.1"/>
    </source>
</evidence>
<keyword evidence="3" id="KW-0472">Membrane</keyword>
<evidence type="ECO:0000256" key="2">
    <source>
        <dbReference type="SAM" id="MobiDB-lite"/>
    </source>
</evidence>
<feature type="compositionally biased region" description="Basic and acidic residues" evidence="2">
    <location>
        <begin position="176"/>
        <end position="188"/>
    </location>
</feature>
<dbReference type="Pfam" id="PF00226">
    <property type="entry name" value="DnaJ"/>
    <property type="match status" value="1"/>
</dbReference>
<feature type="compositionally biased region" description="Basic and acidic residues" evidence="2">
    <location>
        <begin position="100"/>
        <end position="112"/>
    </location>
</feature>
<dbReference type="PANTHER" id="PTHR43096">
    <property type="entry name" value="DNAJ HOMOLOG 1, MITOCHONDRIAL-RELATED"/>
    <property type="match status" value="1"/>
</dbReference>
<dbReference type="CDD" id="cd06257">
    <property type="entry name" value="DnaJ"/>
    <property type="match status" value="1"/>
</dbReference>
<dbReference type="KEGG" id="hsn:DV733_04000"/>
<dbReference type="Proteomes" id="UP000296706">
    <property type="component" value="Chromosome"/>
</dbReference>
<dbReference type="GO" id="GO:0042026">
    <property type="term" value="P:protein refolding"/>
    <property type="evidence" value="ECO:0007669"/>
    <property type="project" value="TreeGrafter"/>
</dbReference>
<dbReference type="SMART" id="SM00271">
    <property type="entry name" value="DnaJ"/>
    <property type="match status" value="1"/>
</dbReference>
<keyword evidence="6" id="KW-1185">Reference proteome</keyword>
<feature type="region of interest" description="Disordered" evidence="2">
    <location>
        <begin position="169"/>
        <end position="188"/>
    </location>
</feature>
<evidence type="ECO:0000256" key="1">
    <source>
        <dbReference type="ARBA" id="ARBA00023186"/>
    </source>
</evidence>
<evidence type="ECO:0000259" key="4">
    <source>
        <dbReference type="PROSITE" id="PS50076"/>
    </source>
</evidence>
<proteinExistence type="predicted"/>
<sequence>MDESRLLLGMAAVFAGTTVLFAMFGIVYSPVLLVVAALFGVVTYLFWTHGTGRLAARVYERVERQAASNAGGKRRRTTDQRRGSGSRQRRAGDGGFGAGPREEWIPPGERRRGSQRGRQQSDPSQRRRETGRDPRGRAPRSSDGPTAAEAYRTLGLDPDADQQAIKQAYRKKVKTVHPDTDGGDEERFKEVKAAYERLSED</sequence>
<dbReference type="AlphaFoldDB" id="A0A4D6H9I0"/>
<dbReference type="InterPro" id="IPR036869">
    <property type="entry name" value="J_dom_sf"/>
</dbReference>
<keyword evidence="3" id="KW-0812">Transmembrane</keyword>
<reference evidence="5 6" key="1">
    <citation type="journal article" date="2019" name="Nat. Commun.">
        <title>A new type of DNA phosphorothioation-based antiviral system in archaea.</title>
        <authorList>
            <person name="Xiong L."/>
            <person name="Liu S."/>
            <person name="Chen S."/>
            <person name="Xiao Y."/>
            <person name="Zhu B."/>
            <person name="Gao Y."/>
            <person name="Zhang Y."/>
            <person name="Chen B."/>
            <person name="Luo J."/>
            <person name="Deng Z."/>
            <person name="Chen X."/>
            <person name="Wang L."/>
            <person name="Chen S."/>
        </authorList>
    </citation>
    <scope>NUCLEOTIDE SEQUENCE [LARGE SCALE GENOMIC DNA]</scope>
    <source>
        <strain evidence="5 6">CBA1105</strain>
    </source>
</reference>
<dbReference type="GO" id="GO:0005737">
    <property type="term" value="C:cytoplasm"/>
    <property type="evidence" value="ECO:0007669"/>
    <property type="project" value="TreeGrafter"/>
</dbReference>
<evidence type="ECO:0000313" key="6">
    <source>
        <dbReference type="Proteomes" id="UP000296706"/>
    </source>
</evidence>
<protein>
    <submittedName>
        <fullName evidence="5">J domain-containing protein</fullName>
    </submittedName>
</protein>
<keyword evidence="1" id="KW-0143">Chaperone</keyword>
<keyword evidence="3" id="KW-1133">Transmembrane helix</keyword>